<evidence type="ECO:0000256" key="2">
    <source>
        <dbReference type="ARBA" id="ARBA00022737"/>
    </source>
</evidence>
<feature type="domain" description="Phorbol-ester/DAG-type" evidence="5">
    <location>
        <begin position="19"/>
        <end position="66"/>
    </location>
</feature>
<dbReference type="InterPro" id="IPR043145">
    <property type="entry name" value="Znf_ZZ_sf"/>
</dbReference>
<evidence type="ECO:0000259" key="5">
    <source>
        <dbReference type="PROSITE" id="PS50081"/>
    </source>
</evidence>
<evidence type="ECO:0000313" key="6">
    <source>
        <dbReference type="EMBL" id="KAJ1686893.1"/>
    </source>
</evidence>
<evidence type="ECO:0000256" key="4">
    <source>
        <dbReference type="ARBA" id="ARBA00022833"/>
    </source>
</evidence>
<keyword evidence="3" id="KW-0863">Zinc-finger</keyword>
<dbReference type="PANTHER" id="PTHR47841">
    <property type="entry name" value="DIACYLGLYCEROL KINASE THETA-LIKE-RELATED"/>
    <property type="match status" value="1"/>
</dbReference>
<sequence>MGEKQQKMTDTLTHFTHPEHQLLLTHKSSTFWCDLCKTSGTGLRYRCETCDFDLHESCTTYPETLSFYAHPWHKLALADHSASTVGSAICCDLCREPVKGFYYKCAPCGFYLHPHCSLSPRIVHSSFHPDHMLMLVPTTGSCSACNKDLMVWTYRCGICSVNLHYKCLFTAGNEGGSVGDDRADASKKTQKAVLTARK</sequence>
<dbReference type="PROSITE" id="PS50081">
    <property type="entry name" value="ZF_DAG_PE_2"/>
    <property type="match status" value="1"/>
</dbReference>
<dbReference type="PANTHER" id="PTHR47841:SF7">
    <property type="entry name" value="CYSTEINE_HISTIDINE-RICH C1 DOMAIN PROTEIN"/>
    <property type="match status" value="1"/>
</dbReference>
<reference evidence="6" key="1">
    <citation type="journal article" date="2022" name="Cell">
        <title>Repeat-based holocentromeres influence genome architecture and karyotype evolution.</title>
        <authorList>
            <person name="Hofstatter P.G."/>
            <person name="Thangavel G."/>
            <person name="Lux T."/>
            <person name="Neumann P."/>
            <person name="Vondrak T."/>
            <person name="Novak P."/>
            <person name="Zhang M."/>
            <person name="Costa L."/>
            <person name="Castellani M."/>
            <person name="Scott A."/>
            <person name="Toegelov H."/>
            <person name="Fuchs J."/>
            <person name="Mata-Sucre Y."/>
            <person name="Dias Y."/>
            <person name="Vanzela A.L.L."/>
            <person name="Huettel B."/>
            <person name="Almeida C.C.S."/>
            <person name="Simkova H."/>
            <person name="Souza G."/>
            <person name="Pedrosa-Harand A."/>
            <person name="Macas J."/>
            <person name="Mayer K.F.X."/>
            <person name="Houben A."/>
            <person name="Marques A."/>
        </authorList>
    </citation>
    <scope>NUCLEOTIDE SEQUENCE</scope>
    <source>
        <strain evidence="6">RhyBre1mFocal</strain>
    </source>
</reference>
<evidence type="ECO:0000256" key="3">
    <source>
        <dbReference type="ARBA" id="ARBA00022771"/>
    </source>
</evidence>
<dbReference type="Pfam" id="PF03107">
    <property type="entry name" value="C1_2"/>
    <property type="match status" value="3"/>
</dbReference>
<dbReference type="InterPro" id="IPR004146">
    <property type="entry name" value="DC1"/>
</dbReference>
<proteinExistence type="predicted"/>
<dbReference type="InterPro" id="IPR046349">
    <property type="entry name" value="C1-like_sf"/>
</dbReference>
<gene>
    <name evidence="6" type="ORF">LUZ63_018283</name>
</gene>
<keyword evidence="2" id="KW-0677">Repeat</keyword>
<comment type="caution">
    <text evidence="6">The sequence shown here is derived from an EMBL/GenBank/DDBJ whole genome shotgun (WGS) entry which is preliminary data.</text>
</comment>
<name>A0A9Q0HI57_9POAL</name>
<dbReference type="Gene3D" id="3.30.60.90">
    <property type="match status" value="1"/>
</dbReference>
<keyword evidence="4" id="KW-0862">Zinc</keyword>
<dbReference type="GO" id="GO:0008270">
    <property type="term" value="F:zinc ion binding"/>
    <property type="evidence" value="ECO:0007669"/>
    <property type="project" value="UniProtKB-KW"/>
</dbReference>
<organism evidence="6 7">
    <name type="scientific">Rhynchospora breviuscula</name>
    <dbReference type="NCBI Taxonomy" id="2022672"/>
    <lineage>
        <taxon>Eukaryota</taxon>
        <taxon>Viridiplantae</taxon>
        <taxon>Streptophyta</taxon>
        <taxon>Embryophyta</taxon>
        <taxon>Tracheophyta</taxon>
        <taxon>Spermatophyta</taxon>
        <taxon>Magnoliopsida</taxon>
        <taxon>Liliopsida</taxon>
        <taxon>Poales</taxon>
        <taxon>Cyperaceae</taxon>
        <taxon>Cyperoideae</taxon>
        <taxon>Rhynchosporeae</taxon>
        <taxon>Rhynchospora</taxon>
    </lineage>
</organism>
<protein>
    <recommendedName>
        <fullName evidence="5">Phorbol-ester/DAG-type domain-containing protein</fullName>
    </recommendedName>
</protein>
<evidence type="ECO:0000313" key="7">
    <source>
        <dbReference type="Proteomes" id="UP001151287"/>
    </source>
</evidence>
<dbReference type="AlphaFoldDB" id="A0A9Q0HI57"/>
<dbReference type="Proteomes" id="UP001151287">
    <property type="component" value="Unassembled WGS sequence"/>
</dbReference>
<evidence type="ECO:0000256" key="1">
    <source>
        <dbReference type="ARBA" id="ARBA00022723"/>
    </source>
</evidence>
<dbReference type="SUPFAM" id="SSF57889">
    <property type="entry name" value="Cysteine-rich domain"/>
    <property type="match status" value="2"/>
</dbReference>
<accession>A0A9Q0HI57</accession>
<dbReference type="EMBL" id="JAMQYH010000005">
    <property type="protein sequence ID" value="KAJ1686893.1"/>
    <property type="molecule type" value="Genomic_DNA"/>
</dbReference>
<keyword evidence="7" id="KW-1185">Reference proteome</keyword>
<dbReference type="OrthoDB" id="1906545at2759"/>
<dbReference type="InterPro" id="IPR002219">
    <property type="entry name" value="PKC_DAG/PE"/>
</dbReference>
<keyword evidence="1" id="KW-0479">Metal-binding</keyword>